<name>A0A1V4IBA4_9FIRM</name>
<evidence type="ECO:0000256" key="3">
    <source>
        <dbReference type="ARBA" id="ARBA00023004"/>
    </source>
</evidence>
<feature type="binding site" evidence="5">
    <location>
        <position position="41"/>
    </location>
    <ligand>
        <name>dimethylallyl diphosphate</name>
        <dbReference type="ChEBI" id="CHEBI:57623"/>
    </ligand>
</feature>
<feature type="binding site" evidence="5">
    <location>
        <position position="74"/>
    </location>
    <ligand>
        <name>(2E)-4-hydroxy-3-methylbut-2-enyl diphosphate</name>
        <dbReference type="ChEBI" id="CHEBI:128753"/>
    </ligand>
</feature>
<feature type="binding site" evidence="5">
    <location>
        <position position="218"/>
    </location>
    <ligand>
        <name>dimethylallyl diphosphate</name>
        <dbReference type="ChEBI" id="CHEBI:57623"/>
    </ligand>
</feature>
<keyword evidence="5 6" id="KW-0560">Oxidoreductase</keyword>
<feature type="binding site" evidence="5">
    <location>
        <position position="261"/>
    </location>
    <ligand>
        <name>isopentenyl diphosphate</name>
        <dbReference type="ChEBI" id="CHEBI:128769"/>
    </ligand>
</feature>
<comment type="caution">
    <text evidence="6">The sequence shown here is derived from an EMBL/GenBank/DDBJ whole genome shotgun (WGS) entry which is preliminary data.</text>
</comment>
<feature type="binding site" evidence="5">
    <location>
        <position position="220"/>
    </location>
    <ligand>
        <name>isopentenyl diphosphate</name>
        <dbReference type="ChEBI" id="CHEBI:128769"/>
    </ligand>
</feature>
<dbReference type="UniPathway" id="UPA00059">
    <property type="reaction ID" value="UER00105"/>
</dbReference>
<dbReference type="NCBIfam" id="NF002187">
    <property type="entry name" value="PRK01045.1-1"/>
    <property type="match status" value="1"/>
</dbReference>
<dbReference type="GO" id="GO:0019288">
    <property type="term" value="P:isopentenyl diphosphate biosynthetic process, methylerythritol 4-phosphate pathway"/>
    <property type="evidence" value="ECO:0007669"/>
    <property type="project" value="UniProtKB-UniRule"/>
</dbReference>
<feature type="binding site" evidence="5">
    <location>
        <position position="261"/>
    </location>
    <ligand>
        <name>dimethylallyl diphosphate</name>
        <dbReference type="ChEBI" id="CHEBI:57623"/>
    </ligand>
</feature>
<feature type="binding site" evidence="5">
    <location>
        <position position="218"/>
    </location>
    <ligand>
        <name>(2E)-4-hydroxy-3-methylbut-2-enyl diphosphate</name>
        <dbReference type="ChEBI" id="CHEBI:128753"/>
    </ligand>
</feature>
<evidence type="ECO:0000313" key="7">
    <source>
        <dbReference type="Proteomes" id="UP000190140"/>
    </source>
</evidence>
<dbReference type="GO" id="GO:0016114">
    <property type="term" value="P:terpenoid biosynthetic process"/>
    <property type="evidence" value="ECO:0007669"/>
    <property type="project" value="UniProtKB-UniRule"/>
</dbReference>
<dbReference type="InterPro" id="IPR003451">
    <property type="entry name" value="LytB/IspH"/>
</dbReference>
<feature type="active site" description="Proton donor" evidence="5">
    <location>
        <position position="126"/>
    </location>
</feature>
<comment type="catalytic activity">
    <reaction evidence="5">
        <text>isopentenyl diphosphate + 2 oxidized [2Fe-2S]-[ferredoxin] + H2O = (2E)-4-hydroxy-3-methylbut-2-enyl diphosphate + 2 reduced [2Fe-2S]-[ferredoxin] + 2 H(+)</text>
        <dbReference type="Rhea" id="RHEA:24488"/>
        <dbReference type="Rhea" id="RHEA-COMP:10000"/>
        <dbReference type="Rhea" id="RHEA-COMP:10001"/>
        <dbReference type="ChEBI" id="CHEBI:15377"/>
        <dbReference type="ChEBI" id="CHEBI:15378"/>
        <dbReference type="ChEBI" id="CHEBI:33737"/>
        <dbReference type="ChEBI" id="CHEBI:33738"/>
        <dbReference type="ChEBI" id="CHEBI:128753"/>
        <dbReference type="ChEBI" id="CHEBI:128769"/>
        <dbReference type="EC" id="1.17.7.4"/>
    </reaction>
</comment>
<dbReference type="AlphaFoldDB" id="A0A1V4IBA4"/>
<dbReference type="HAMAP" id="MF_00191">
    <property type="entry name" value="IspH"/>
    <property type="match status" value="1"/>
</dbReference>
<accession>A0A1V4IBA4</accession>
<dbReference type="Gene3D" id="3.40.1010.20">
    <property type="entry name" value="4-hydroxy-3-methylbut-2-enyl diphosphate reductase, catalytic domain"/>
    <property type="match status" value="2"/>
</dbReference>
<comment type="catalytic activity">
    <reaction evidence="5">
        <text>dimethylallyl diphosphate + 2 oxidized [2Fe-2S]-[ferredoxin] + H2O = (2E)-4-hydroxy-3-methylbut-2-enyl diphosphate + 2 reduced [2Fe-2S]-[ferredoxin] + 2 H(+)</text>
        <dbReference type="Rhea" id="RHEA:24825"/>
        <dbReference type="Rhea" id="RHEA-COMP:10000"/>
        <dbReference type="Rhea" id="RHEA-COMP:10001"/>
        <dbReference type="ChEBI" id="CHEBI:15377"/>
        <dbReference type="ChEBI" id="CHEBI:15378"/>
        <dbReference type="ChEBI" id="CHEBI:33737"/>
        <dbReference type="ChEBI" id="CHEBI:33738"/>
        <dbReference type="ChEBI" id="CHEBI:57623"/>
        <dbReference type="ChEBI" id="CHEBI:128753"/>
        <dbReference type="EC" id="1.17.7.4"/>
    </reaction>
</comment>
<feature type="binding site" evidence="5">
    <location>
        <position position="124"/>
    </location>
    <ligand>
        <name>isopentenyl diphosphate</name>
        <dbReference type="ChEBI" id="CHEBI:128769"/>
    </ligand>
</feature>
<dbReference type="GO" id="GO:0051745">
    <property type="term" value="F:4-hydroxy-3-methylbut-2-enyl diphosphate reductase activity"/>
    <property type="evidence" value="ECO:0007669"/>
    <property type="project" value="UniProtKB-UniRule"/>
</dbReference>
<dbReference type="GO" id="GO:0050992">
    <property type="term" value="P:dimethylallyl diphosphate biosynthetic process"/>
    <property type="evidence" value="ECO:0007669"/>
    <property type="project" value="UniProtKB-UniRule"/>
</dbReference>
<dbReference type="NCBIfam" id="NF009024">
    <property type="entry name" value="PRK12360.1"/>
    <property type="match status" value="1"/>
</dbReference>
<feature type="binding site" evidence="5">
    <location>
        <position position="124"/>
    </location>
    <ligand>
        <name>(2E)-4-hydroxy-3-methylbut-2-enyl diphosphate</name>
        <dbReference type="ChEBI" id="CHEBI:128753"/>
    </ligand>
</feature>
<feature type="binding site" evidence="5">
    <location>
        <position position="74"/>
    </location>
    <ligand>
        <name>isopentenyl diphosphate</name>
        <dbReference type="ChEBI" id="CHEBI:128769"/>
    </ligand>
</feature>
<feature type="binding site" evidence="5">
    <location>
        <position position="13"/>
    </location>
    <ligand>
        <name>[4Fe-4S] cluster</name>
        <dbReference type="ChEBI" id="CHEBI:49883"/>
    </ligand>
</feature>
<keyword evidence="1 5" id="KW-0004">4Fe-4S</keyword>
<dbReference type="GO" id="GO:0051539">
    <property type="term" value="F:4 iron, 4 sulfur cluster binding"/>
    <property type="evidence" value="ECO:0007669"/>
    <property type="project" value="UniProtKB-UniRule"/>
</dbReference>
<reference evidence="6 7" key="1">
    <citation type="submission" date="2017-03" db="EMBL/GenBank/DDBJ databases">
        <title>Genome sequence of Clostridium thermoalcaliphilum DSM 7309.</title>
        <authorList>
            <person name="Poehlein A."/>
            <person name="Daniel R."/>
        </authorList>
    </citation>
    <scope>NUCLEOTIDE SEQUENCE [LARGE SCALE GENOMIC DNA]</scope>
    <source>
        <strain evidence="6 7">DSM 7309</strain>
    </source>
</reference>
<dbReference type="Gene3D" id="3.40.50.11270">
    <property type="match status" value="1"/>
</dbReference>
<feature type="binding site" evidence="5">
    <location>
        <position position="219"/>
    </location>
    <ligand>
        <name>dimethylallyl diphosphate</name>
        <dbReference type="ChEBI" id="CHEBI:57623"/>
    </ligand>
</feature>
<dbReference type="GO" id="GO:0046872">
    <property type="term" value="F:metal ion binding"/>
    <property type="evidence" value="ECO:0007669"/>
    <property type="project" value="UniProtKB-KW"/>
</dbReference>
<organism evidence="6 7">
    <name type="scientific">Alkalithermobacter paradoxus</name>
    <dbReference type="NCBI Taxonomy" id="29349"/>
    <lineage>
        <taxon>Bacteria</taxon>
        <taxon>Bacillati</taxon>
        <taxon>Bacillota</taxon>
        <taxon>Clostridia</taxon>
        <taxon>Peptostreptococcales</taxon>
        <taxon>Tepidibacteraceae</taxon>
        <taxon>Alkalithermobacter</taxon>
    </lineage>
</organism>
<evidence type="ECO:0000256" key="5">
    <source>
        <dbReference type="HAMAP-Rule" id="MF_00191"/>
    </source>
</evidence>
<evidence type="ECO:0000313" key="6">
    <source>
        <dbReference type="EMBL" id="OPJ57199.1"/>
    </source>
</evidence>
<keyword evidence="4 5" id="KW-0411">Iron-sulfur</keyword>
<gene>
    <name evidence="5 6" type="primary">ispH</name>
    <name evidence="6" type="ORF">CLOTH_04820</name>
</gene>
<evidence type="ECO:0000256" key="4">
    <source>
        <dbReference type="ARBA" id="ARBA00023014"/>
    </source>
</evidence>
<comment type="pathway">
    <text evidence="5">Isoprenoid biosynthesis; dimethylallyl diphosphate biosynthesis; dimethylallyl diphosphate from (2E)-4-hydroxy-3-methylbutenyl diphosphate: step 1/1.</text>
</comment>
<comment type="pathway">
    <text evidence="5">Isoprenoid biosynthesis; isopentenyl diphosphate biosynthesis via DXP pathway; isopentenyl diphosphate from 1-deoxy-D-xylulose 5-phosphate: step 6/6.</text>
</comment>
<dbReference type="NCBIfam" id="TIGR00216">
    <property type="entry name" value="ispH_lytB"/>
    <property type="match status" value="1"/>
</dbReference>
<evidence type="ECO:0000256" key="1">
    <source>
        <dbReference type="ARBA" id="ARBA00022485"/>
    </source>
</evidence>
<feature type="binding site" evidence="5">
    <location>
        <position position="41"/>
    </location>
    <ligand>
        <name>isopentenyl diphosphate</name>
        <dbReference type="ChEBI" id="CHEBI:128769"/>
    </ligand>
</feature>
<dbReference type="UniPathway" id="UPA00056">
    <property type="reaction ID" value="UER00097"/>
</dbReference>
<feature type="binding site" evidence="5">
    <location>
        <position position="219"/>
    </location>
    <ligand>
        <name>(2E)-4-hydroxy-3-methylbut-2-enyl diphosphate</name>
        <dbReference type="ChEBI" id="CHEBI:128753"/>
    </ligand>
</feature>
<keyword evidence="5" id="KW-0414">Isoprene biosynthesis</keyword>
<feature type="binding site" evidence="5">
    <location>
        <position position="190"/>
    </location>
    <ligand>
        <name>[4Fe-4S] cluster</name>
        <dbReference type="ChEBI" id="CHEBI:49883"/>
    </ligand>
</feature>
<feature type="binding site" evidence="5">
    <location>
        <position position="220"/>
    </location>
    <ligand>
        <name>(2E)-4-hydroxy-3-methylbut-2-enyl diphosphate</name>
        <dbReference type="ChEBI" id="CHEBI:128753"/>
    </ligand>
</feature>
<feature type="binding site" evidence="5">
    <location>
        <position position="124"/>
    </location>
    <ligand>
        <name>dimethylallyl diphosphate</name>
        <dbReference type="ChEBI" id="CHEBI:57623"/>
    </ligand>
</feature>
<dbReference type="EC" id="1.17.7.4" evidence="5"/>
<keyword evidence="7" id="KW-1185">Reference proteome</keyword>
<dbReference type="STRING" id="29349.CLOTH_04820"/>
<dbReference type="CDD" id="cd13944">
    <property type="entry name" value="lytB_ispH"/>
    <property type="match status" value="1"/>
</dbReference>
<comment type="cofactor">
    <cofactor evidence="5">
        <name>[4Fe-4S] cluster</name>
        <dbReference type="ChEBI" id="CHEBI:49883"/>
    </cofactor>
    <text evidence="5">Binds 1 [4Fe-4S] cluster per subunit.</text>
</comment>
<feature type="binding site" evidence="5">
    <location>
        <position position="74"/>
    </location>
    <ligand>
        <name>dimethylallyl diphosphate</name>
        <dbReference type="ChEBI" id="CHEBI:57623"/>
    </ligand>
</feature>
<comment type="similarity">
    <text evidence="5">Belongs to the IspH family.</text>
</comment>
<feature type="binding site" evidence="5">
    <location>
        <position position="41"/>
    </location>
    <ligand>
        <name>(2E)-4-hydroxy-3-methylbut-2-enyl diphosphate</name>
        <dbReference type="ChEBI" id="CHEBI:128753"/>
    </ligand>
</feature>
<keyword evidence="2 5" id="KW-0479">Metal-binding</keyword>
<keyword evidence="3 5" id="KW-0408">Iron</keyword>
<feature type="binding site" evidence="5">
    <location>
        <position position="220"/>
    </location>
    <ligand>
        <name>dimethylallyl diphosphate</name>
        <dbReference type="ChEBI" id="CHEBI:57623"/>
    </ligand>
</feature>
<sequence>MLEIKIAKYAGFCFGVERAMDRAWKALENNSKIYSLGPLIHNSQAVKKYEEKGLQIIDDLGTVGKGDTVIIRSHGVPLDVYIEAEKKEVNIIDLTCPYVKKIQNIASKYYNEGYKIIIIGDPNHPEVIGINGWCNNDGIIVKKIEDLDKVSRNNKYCVVAQTTMNLQVYDQICNKLKDIIADTVFFNTICSATKERQEAAMEISKTVDAMIVIGGVHSSNTQKLVQICSQFCKTYAIETIEDLDLQEIAKCSNVGITAGASTPDWVIDNVIDKIKSL</sequence>
<feature type="binding site" evidence="5">
    <location>
        <position position="96"/>
    </location>
    <ligand>
        <name>[4Fe-4S] cluster</name>
        <dbReference type="ChEBI" id="CHEBI:49883"/>
    </ligand>
</feature>
<feature type="binding site" evidence="5">
    <location>
        <position position="261"/>
    </location>
    <ligand>
        <name>(2E)-4-hydroxy-3-methylbut-2-enyl diphosphate</name>
        <dbReference type="ChEBI" id="CHEBI:128753"/>
    </ligand>
</feature>
<feature type="binding site" evidence="5">
    <location>
        <position position="218"/>
    </location>
    <ligand>
        <name>isopentenyl diphosphate</name>
        <dbReference type="ChEBI" id="CHEBI:128769"/>
    </ligand>
</feature>
<feature type="binding site" evidence="5">
    <location>
        <position position="162"/>
    </location>
    <ligand>
        <name>(2E)-4-hydroxy-3-methylbut-2-enyl diphosphate</name>
        <dbReference type="ChEBI" id="CHEBI:128753"/>
    </ligand>
</feature>
<comment type="function">
    <text evidence="5">Catalyzes the conversion of 1-hydroxy-2-methyl-2-(E)-butenyl 4-diphosphate (HMBPP) into a mixture of isopentenyl diphosphate (IPP) and dimethylallyl diphosphate (DMAPP). Acts in the terminal step of the DOXP/MEP pathway for isoprenoid precursor biosynthesis.</text>
</comment>
<dbReference type="Pfam" id="PF02401">
    <property type="entry name" value="LYTB"/>
    <property type="match status" value="1"/>
</dbReference>
<feature type="binding site" evidence="5">
    <location>
        <position position="219"/>
    </location>
    <ligand>
        <name>isopentenyl diphosphate</name>
        <dbReference type="ChEBI" id="CHEBI:128769"/>
    </ligand>
</feature>
<protein>
    <recommendedName>
        <fullName evidence="5">4-hydroxy-3-methylbut-2-enyl diphosphate reductase</fullName>
        <shortName evidence="5">HMBPP reductase</shortName>
        <ecNumber evidence="5">1.17.7.4</ecNumber>
    </recommendedName>
</protein>
<dbReference type="EMBL" id="MZGW01000001">
    <property type="protein sequence ID" value="OPJ57199.1"/>
    <property type="molecule type" value="Genomic_DNA"/>
</dbReference>
<dbReference type="Proteomes" id="UP000190140">
    <property type="component" value="Unassembled WGS sequence"/>
</dbReference>
<proteinExistence type="inferred from homology"/>
<evidence type="ECO:0000256" key="2">
    <source>
        <dbReference type="ARBA" id="ARBA00022723"/>
    </source>
</evidence>
<dbReference type="PANTHER" id="PTHR30426">
    <property type="entry name" value="4-HYDROXY-3-METHYLBUT-2-ENYL DIPHOSPHATE REDUCTASE"/>
    <property type="match status" value="1"/>
</dbReference>
<dbReference type="PANTHER" id="PTHR30426:SF0">
    <property type="entry name" value="4-HYDROXY-3-METHYLBUT-2-ENYL DIPHOSPHATE REDUCTASE"/>
    <property type="match status" value="1"/>
</dbReference>